<name>A0ABQ7XSM1_BRANA</name>
<organism evidence="1 2">
    <name type="scientific">Brassica napus</name>
    <name type="common">Rape</name>
    <dbReference type="NCBI Taxonomy" id="3708"/>
    <lineage>
        <taxon>Eukaryota</taxon>
        <taxon>Viridiplantae</taxon>
        <taxon>Streptophyta</taxon>
        <taxon>Embryophyta</taxon>
        <taxon>Tracheophyta</taxon>
        <taxon>Spermatophyta</taxon>
        <taxon>Magnoliopsida</taxon>
        <taxon>eudicotyledons</taxon>
        <taxon>Gunneridae</taxon>
        <taxon>Pentapetalae</taxon>
        <taxon>rosids</taxon>
        <taxon>malvids</taxon>
        <taxon>Brassicales</taxon>
        <taxon>Brassicaceae</taxon>
        <taxon>Brassiceae</taxon>
        <taxon>Brassica</taxon>
    </lineage>
</organism>
<accession>A0ABQ7XSM1</accession>
<comment type="caution">
    <text evidence="1">The sequence shown here is derived from an EMBL/GenBank/DDBJ whole genome shotgun (WGS) entry which is preliminary data.</text>
</comment>
<evidence type="ECO:0000313" key="2">
    <source>
        <dbReference type="Proteomes" id="UP000824890"/>
    </source>
</evidence>
<keyword evidence="2" id="KW-1185">Reference proteome</keyword>
<gene>
    <name evidence="1" type="ORF">HID58_087185</name>
</gene>
<evidence type="ECO:0000313" key="1">
    <source>
        <dbReference type="EMBL" id="KAH0858924.1"/>
    </source>
</evidence>
<proteinExistence type="predicted"/>
<protein>
    <submittedName>
        <fullName evidence="1">Uncharacterized protein</fullName>
    </submittedName>
</protein>
<dbReference type="EMBL" id="JAGKQM010000019">
    <property type="protein sequence ID" value="KAH0858924.1"/>
    <property type="molecule type" value="Genomic_DNA"/>
</dbReference>
<reference evidence="1 2" key="1">
    <citation type="submission" date="2021-05" db="EMBL/GenBank/DDBJ databases">
        <title>Genome Assembly of Synthetic Allotetraploid Brassica napus Reveals Homoeologous Exchanges between Subgenomes.</title>
        <authorList>
            <person name="Davis J.T."/>
        </authorList>
    </citation>
    <scope>NUCLEOTIDE SEQUENCE [LARGE SCALE GENOMIC DNA]</scope>
    <source>
        <strain evidence="2">cv. Da-Ae</strain>
        <tissue evidence="1">Seedling</tissue>
    </source>
</reference>
<dbReference type="Proteomes" id="UP000824890">
    <property type="component" value="Unassembled WGS sequence"/>
</dbReference>
<feature type="non-terminal residue" evidence="1">
    <location>
        <position position="105"/>
    </location>
</feature>
<feature type="non-terminal residue" evidence="1">
    <location>
        <position position="1"/>
    </location>
</feature>
<sequence>CRKRDYLENFLELEEFLELKDGEQLEDLYSRMESCVVELEPTEERMHKSESSHLSVLKHQRPLIWAEEVARIHKRVKRINDPVKFVVSCAMVEVEFPILPDRSVN</sequence>